<evidence type="ECO:0000256" key="3">
    <source>
        <dbReference type="ARBA" id="ARBA00022679"/>
    </source>
</evidence>
<evidence type="ECO:0000256" key="2">
    <source>
        <dbReference type="ARBA" id="ARBA00006464"/>
    </source>
</evidence>
<sequence length="471" mass="52665">MPIVIRQAGTRNFVDKEGVLARLLDVMLIPLGAALASHFFMPDSGHLIVEGAFVAFDMALGILLLPLFGVYDSWRGRSKWHLSLNIVFGWIIVQVCGLALMFLLHRTASISRIWCVSWTVMTATGLVASRLLVHAVLQRMRRAGRNLRTVAVVGAGAHRDSVIANIVKSPGAGFRAVGAFNTRRGSEPDVPGLPSFAHLREFADWVRRERIEEVWIALPMSEERTVLRIIDEFSGDLVNLRFIPDVRGLAMFDRNVVDLIGAPAINLMASPMTPYALIQKAIFDRLFAAAVLIALLPLMSAIAVAVKSTSKGPVLFTQRRKGADGRVFRIYKFRSMSAHAEQPGVVRQATRGDPRITRVGAFLRRTSLDELPQFLNVLRGEMSVVGPRPHAIEHDDQYRSIVDGYIHRYRIKPGITGWAQVNGFRGETDRIEKMQGRVEHDLYYLRNWSFGLDMRIVLATVVKGLVHRNAY</sequence>
<evidence type="ECO:0000256" key="6">
    <source>
        <dbReference type="ARBA" id="ARBA00023136"/>
    </source>
</evidence>
<dbReference type="Pfam" id="PF13727">
    <property type="entry name" value="CoA_binding_3"/>
    <property type="match status" value="1"/>
</dbReference>
<dbReference type="PANTHER" id="PTHR30576:SF0">
    <property type="entry name" value="UNDECAPRENYL-PHOSPHATE N-ACETYLGALACTOSAMINYL 1-PHOSPHATE TRANSFERASE-RELATED"/>
    <property type="match status" value="1"/>
</dbReference>
<feature type="transmembrane region" description="Helical" evidence="7">
    <location>
        <begin position="82"/>
        <end position="104"/>
    </location>
</feature>
<reference evidence="9 10" key="1">
    <citation type="submission" date="2016-11" db="EMBL/GenBank/DDBJ databases">
        <authorList>
            <person name="Jaros S."/>
            <person name="Januszkiewicz K."/>
            <person name="Wedrychowicz H."/>
        </authorList>
    </citation>
    <scope>NUCLEOTIDE SEQUENCE [LARGE SCALE GENOMIC DNA]</scope>
    <source>
        <strain evidence="9 10">LMG 20594</strain>
    </source>
</reference>
<feature type="transmembrane region" description="Helical" evidence="7">
    <location>
        <begin position="47"/>
        <end position="70"/>
    </location>
</feature>
<evidence type="ECO:0000256" key="1">
    <source>
        <dbReference type="ARBA" id="ARBA00004141"/>
    </source>
</evidence>
<evidence type="ECO:0000313" key="9">
    <source>
        <dbReference type="EMBL" id="SHJ89718.1"/>
    </source>
</evidence>
<dbReference type="NCBIfam" id="TIGR03025">
    <property type="entry name" value="EPS_sugtrans"/>
    <property type="match status" value="1"/>
</dbReference>
<dbReference type="PANTHER" id="PTHR30576">
    <property type="entry name" value="COLANIC BIOSYNTHESIS UDP-GLUCOSE LIPID CARRIER TRANSFERASE"/>
    <property type="match status" value="1"/>
</dbReference>
<dbReference type="STRING" id="169427.SAMN05192548_100913"/>
<dbReference type="AlphaFoldDB" id="A0A1M6N235"/>
<comment type="similarity">
    <text evidence="2">Belongs to the bacterial sugar transferase family.</text>
</comment>
<dbReference type="RefSeq" id="WP_073428502.1">
    <property type="nucleotide sequence ID" value="NZ_CADFGY010000028.1"/>
</dbReference>
<dbReference type="Proteomes" id="UP000184395">
    <property type="component" value="Unassembled WGS sequence"/>
</dbReference>
<name>A0A1M6N235_9BURK</name>
<dbReference type="InterPro" id="IPR017473">
    <property type="entry name" value="Undecaprenyl-P_gluc_Ptfrase"/>
</dbReference>
<feature type="transmembrane region" description="Helical" evidence="7">
    <location>
        <begin position="116"/>
        <end position="137"/>
    </location>
</feature>
<feature type="domain" description="Bacterial sugar transferase" evidence="8">
    <location>
        <begin position="280"/>
        <end position="463"/>
    </location>
</feature>
<evidence type="ECO:0000256" key="4">
    <source>
        <dbReference type="ARBA" id="ARBA00022692"/>
    </source>
</evidence>
<dbReference type="OrthoDB" id="9808602at2"/>
<keyword evidence="4 7" id="KW-0812">Transmembrane</keyword>
<gene>
    <name evidence="9" type="ORF">SAMN05192548_100913</name>
</gene>
<dbReference type="EMBL" id="FRAB01000009">
    <property type="protein sequence ID" value="SHJ89718.1"/>
    <property type="molecule type" value="Genomic_DNA"/>
</dbReference>
<dbReference type="NCBIfam" id="TIGR03023">
    <property type="entry name" value="WcaJ_sugtrans"/>
    <property type="match status" value="1"/>
</dbReference>
<comment type="subcellular location">
    <subcellularLocation>
        <location evidence="1">Membrane</location>
        <topology evidence="1">Multi-pass membrane protein</topology>
    </subcellularLocation>
</comment>
<keyword evidence="3 9" id="KW-0808">Transferase</keyword>
<protein>
    <submittedName>
        <fullName evidence="9">Undecaprenyl-phosphate glucose phosphotransferase</fullName>
    </submittedName>
</protein>
<dbReference type="GO" id="GO:0016020">
    <property type="term" value="C:membrane"/>
    <property type="evidence" value="ECO:0007669"/>
    <property type="project" value="UniProtKB-SubCell"/>
</dbReference>
<dbReference type="Gene3D" id="3.40.50.720">
    <property type="entry name" value="NAD(P)-binding Rossmann-like Domain"/>
    <property type="match status" value="1"/>
</dbReference>
<feature type="transmembrane region" description="Helical" evidence="7">
    <location>
        <begin position="20"/>
        <end position="41"/>
    </location>
</feature>
<dbReference type="GO" id="GO:0016780">
    <property type="term" value="F:phosphotransferase activity, for other substituted phosphate groups"/>
    <property type="evidence" value="ECO:0007669"/>
    <property type="project" value="TreeGrafter"/>
</dbReference>
<accession>A0A1M6N235</accession>
<dbReference type="Pfam" id="PF02397">
    <property type="entry name" value="Bac_transf"/>
    <property type="match status" value="1"/>
</dbReference>
<evidence type="ECO:0000256" key="7">
    <source>
        <dbReference type="SAM" id="Phobius"/>
    </source>
</evidence>
<dbReference type="InterPro" id="IPR003362">
    <property type="entry name" value="Bact_transf"/>
</dbReference>
<evidence type="ECO:0000256" key="5">
    <source>
        <dbReference type="ARBA" id="ARBA00022989"/>
    </source>
</evidence>
<organism evidence="9 10">
    <name type="scientific">Paraburkholderia terricola</name>
    <dbReference type="NCBI Taxonomy" id="169427"/>
    <lineage>
        <taxon>Bacteria</taxon>
        <taxon>Pseudomonadati</taxon>
        <taxon>Pseudomonadota</taxon>
        <taxon>Betaproteobacteria</taxon>
        <taxon>Burkholderiales</taxon>
        <taxon>Burkholderiaceae</taxon>
        <taxon>Paraburkholderia</taxon>
    </lineage>
</organism>
<evidence type="ECO:0000259" key="8">
    <source>
        <dbReference type="Pfam" id="PF02397"/>
    </source>
</evidence>
<evidence type="ECO:0000313" key="10">
    <source>
        <dbReference type="Proteomes" id="UP000184395"/>
    </source>
</evidence>
<feature type="transmembrane region" description="Helical" evidence="7">
    <location>
        <begin position="286"/>
        <end position="306"/>
    </location>
</feature>
<keyword evidence="6 7" id="KW-0472">Membrane</keyword>
<dbReference type="InterPro" id="IPR017475">
    <property type="entry name" value="EPS_sugar_tfrase"/>
</dbReference>
<proteinExistence type="inferred from homology"/>
<keyword evidence="5 7" id="KW-1133">Transmembrane helix</keyword>